<reference evidence="2" key="1">
    <citation type="journal article" date="2020" name="Nature">
        <title>Giant virus diversity and host interactions through global metagenomics.</title>
        <authorList>
            <person name="Schulz F."/>
            <person name="Roux S."/>
            <person name="Paez-Espino D."/>
            <person name="Jungbluth S."/>
            <person name="Walsh D.A."/>
            <person name="Denef V.J."/>
            <person name="McMahon K.D."/>
            <person name="Konstantinidis K.T."/>
            <person name="Eloe-Fadrosh E.A."/>
            <person name="Kyrpides N.C."/>
            <person name="Woyke T."/>
        </authorList>
    </citation>
    <scope>NUCLEOTIDE SEQUENCE</scope>
    <source>
        <strain evidence="2">GVMAG-M-3300013004-44</strain>
    </source>
</reference>
<feature type="compositionally biased region" description="Polar residues" evidence="1">
    <location>
        <begin position="135"/>
        <end position="151"/>
    </location>
</feature>
<dbReference type="EMBL" id="MN739158">
    <property type="protein sequence ID" value="QHS91295.1"/>
    <property type="molecule type" value="Genomic_DNA"/>
</dbReference>
<evidence type="ECO:0000256" key="1">
    <source>
        <dbReference type="SAM" id="MobiDB-lite"/>
    </source>
</evidence>
<evidence type="ECO:0000313" key="2">
    <source>
        <dbReference type="EMBL" id="QHS91295.1"/>
    </source>
</evidence>
<sequence length="176" mass="20412">MASKKQETVVVQDYPNKMGYVQAQPHTHFRLTHKSDRKKLLQIIDSISDASGPIVASYDYGRKYNTDIIIRRRGSKAEPIGKIHLLLFDKPNRYDHDKYYIKLHFFQFVNDDLFDSVKEKVSSFFQSLPPTSESYLGNSTRKNESVNQRNQSKPRRTIKNSLTLRTVADMKIDAAK</sequence>
<dbReference type="AlphaFoldDB" id="A0A6C0BG31"/>
<proteinExistence type="predicted"/>
<name>A0A6C0BG31_9ZZZZ</name>
<protein>
    <submittedName>
        <fullName evidence="2">Uncharacterized protein</fullName>
    </submittedName>
</protein>
<organism evidence="2">
    <name type="scientific">viral metagenome</name>
    <dbReference type="NCBI Taxonomy" id="1070528"/>
    <lineage>
        <taxon>unclassified sequences</taxon>
        <taxon>metagenomes</taxon>
        <taxon>organismal metagenomes</taxon>
    </lineage>
</organism>
<accession>A0A6C0BG31</accession>
<feature type="region of interest" description="Disordered" evidence="1">
    <location>
        <begin position="135"/>
        <end position="155"/>
    </location>
</feature>